<dbReference type="EMBL" id="JAPFFF010000602">
    <property type="protein sequence ID" value="KAK8833905.1"/>
    <property type="molecule type" value="Genomic_DNA"/>
</dbReference>
<keyword evidence="1" id="KW-1133">Transmembrane helix</keyword>
<protein>
    <recommendedName>
        <fullName evidence="5">DUF3447 domain-containing protein</fullName>
    </recommendedName>
</protein>
<keyword evidence="4" id="KW-1185">Reference proteome</keyword>
<evidence type="ECO:0000313" key="2">
    <source>
        <dbReference type="EMBL" id="KAK8833905.1"/>
    </source>
</evidence>
<comment type="caution">
    <text evidence="2">The sequence shown here is derived from an EMBL/GenBank/DDBJ whole genome shotgun (WGS) entry which is preliminary data.</text>
</comment>
<gene>
    <name evidence="3" type="ORF">M9Y10_030414</name>
    <name evidence="2" type="ORF">M9Y10_039924</name>
</gene>
<dbReference type="PANTHER" id="PTHR24159">
    <property type="match status" value="1"/>
</dbReference>
<name>A0ABR2GJ17_9EUKA</name>
<dbReference type="Proteomes" id="UP001470230">
    <property type="component" value="Unassembled WGS sequence"/>
</dbReference>
<sequence>MEIKKIIEQKKKMQESLLDYLEDESDAERNFNSFVKIIANQNIKGDKFEFKSLLQIINVIGNHHHRCHNFINKIDRILDHIKEDIPKYFTNSEIFNIFKDNKRILLFLFESKVIKMDEYIFSQITSDEYTTSRYAEYFSPELQPLLTDKLINKYKSQNQNLKNSEFIQKVKKEIPSDFYAKRREGENEDYLCQLIRNDQIEDFVSYSNQANFSLSSEVTESIFETNPLLMTYRRKELIYYAIFFGSLKIIRYMLMNGKKLTTYMWEYAIHSQNAELIKLFEENKIRISYQGYEPILEDSIRCHHNDFTSYFIDNMIDEKKFNENIEKKFNENIYCYSLQFYNYFFFPENLDNRFLFFYLCRFDYYKLVELFLKQGNININATHI</sequence>
<reference evidence="2 4" key="1">
    <citation type="submission" date="2024-04" db="EMBL/GenBank/DDBJ databases">
        <title>Tritrichomonas musculus Genome.</title>
        <authorList>
            <person name="Alves-Ferreira E."/>
            <person name="Grigg M."/>
            <person name="Lorenzi H."/>
            <person name="Galac M."/>
        </authorList>
    </citation>
    <scope>NUCLEOTIDE SEQUENCE [LARGE SCALE GENOMIC DNA]</scope>
    <source>
        <strain evidence="2 4">EAF2021</strain>
    </source>
</reference>
<evidence type="ECO:0000313" key="4">
    <source>
        <dbReference type="Proteomes" id="UP001470230"/>
    </source>
</evidence>
<accession>A0ABR2GJ17</accession>
<dbReference type="PANTHER" id="PTHR24159:SF5">
    <property type="entry name" value="ANK_REP_REGION DOMAIN-CONTAINING PROTEIN"/>
    <property type="match status" value="1"/>
</dbReference>
<organism evidence="2 4">
    <name type="scientific">Tritrichomonas musculus</name>
    <dbReference type="NCBI Taxonomy" id="1915356"/>
    <lineage>
        <taxon>Eukaryota</taxon>
        <taxon>Metamonada</taxon>
        <taxon>Parabasalia</taxon>
        <taxon>Tritrichomonadida</taxon>
        <taxon>Tritrichomonadidae</taxon>
        <taxon>Tritrichomonas</taxon>
    </lineage>
</organism>
<proteinExistence type="predicted"/>
<feature type="transmembrane region" description="Helical" evidence="1">
    <location>
        <begin position="237"/>
        <end position="254"/>
    </location>
</feature>
<evidence type="ECO:0000313" key="3">
    <source>
        <dbReference type="EMBL" id="KAK8840639.1"/>
    </source>
</evidence>
<keyword evidence="1" id="KW-0812">Transmembrane</keyword>
<dbReference type="InterPro" id="IPR036770">
    <property type="entry name" value="Ankyrin_rpt-contain_sf"/>
</dbReference>
<keyword evidence="1" id="KW-0472">Membrane</keyword>
<dbReference type="SUPFAM" id="SSF48403">
    <property type="entry name" value="Ankyrin repeat"/>
    <property type="match status" value="1"/>
</dbReference>
<dbReference type="EMBL" id="JAPFFF010000044">
    <property type="protein sequence ID" value="KAK8840639.1"/>
    <property type="molecule type" value="Genomic_DNA"/>
</dbReference>
<evidence type="ECO:0000256" key="1">
    <source>
        <dbReference type="SAM" id="Phobius"/>
    </source>
</evidence>
<evidence type="ECO:0008006" key="5">
    <source>
        <dbReference type="Google" id="ProtNLM"/>
    </source>
</evidence>